<proteinExistence type="predicted"/>
<dbReference type="RefSeq" id="WP_091079452.1">
    <property type="nucleotide sequence ID" value="NZ_FOHX01000003.1"/>
</dbReference>
<protein>
    <submittedName>
        <fullName evidence="1">Uncharacterized protein</fullName>
    </submittedName>
</protein>
<dbReference type="AlphaFoldDB" id="A0A1I0EVI1"/>
<sequence>MPYTSHGHAYGVIDTDQPRPTLVARCGGPRLCKKCATEAAATPSEARQMDEWRVEIDRYRLEIARLRAIVSRVIEIPREPEHLPDDDAGLAYKRGWQDARALVDKALLPEEEQS</sequence>
<accession>A0A1I0EVI1</accession>
<evidence type="ECO:0000313" key="1">
    <source>
        <dbReference type="EMBL" id="SET49616.1"/>
    </source>
</evidence>
<dbReference type="STRING" id="568860.SAMN05421811_103224"/>
<dbReference type="OrthoDB" id="5198707at2"/>
<organism evidence="1 2">
    <name type="scientific">Nonomuraea wenchangensis</name>
    <dbReference type="NCBI Taxonomy" id="568860"/>
    <lineage>
        <taxon>Bacteria</taxon>
        <taxon>Bacillati</taxon>
        <taxon>Actinomycetota</taxon>
        <taxon>Actinomycetes</taxon>
        <taxon>Streptosporangiales</taxon>
        <taxon>Streptosporangiaceae</taxon>
        <taxon>Nonomuraea</taxon>
    </lineage>
</organism>
<gene>
    <name evidence="1" type="ORF">SAMN05421811_103224</name>
</gene>
<dbReference type="Proteomes" id="UP000199361">
    <property type="component" value="Unassembled WGS sequence"/>
</dbReference>
<dbReference type="EMBL" id="FOHX01000003">
    <property type="protein sequence ID" value="SET49616.1"/>
    <property type="molecule type" value="Genomic_DNA"/>
</dbReference>
<reference evidence="1 2" key="1">
    <citation type="submission" date="2016-10" db="EMBL/GenBank/DDBJ databases">
        <authorList>
            <person name="de Groot N.N."/>
        </authorList>
    </citation>
    <scope>NUCLEOTIDE SEQUENCE [LARGE SCALE GENOMIC DNA]</scope>
    <source>
        <strain evidence="1 2">CGMCC 4.5598</strain>
    </source>
</reference>
<keyword evidence="2" id="KW-1185">Reference proteome</keyword>
<name>A0A1I0EVI1_9ACTN</name>
<evidence type="ECO:0000313" key="2">
    <source>
        <dbReference type="Proteomes" id="UP000199361"/>
    </source>
</evidence>